<name>A0A6B1DSE5_9CHLR</name>
<dbReference type="InterPro" id="IPR026002">
    <property type="entry name" value="ATC_hydrolase-like"/>
</dbReference>
<accession>A0A6B1DSE5</accession>
<sequence length="179" mass="20219">MEWMDMQDETTVVPRPDTLNEQVGVLVRREIEARILGPMIDAFADAFGRERVLEIVRSTIVEIARSQGRTMRMSGSGNDLEAFAGTMEAWKRGGALETDTLVDTGDAFDFDVTRCRYAEMYRAIGMEELGSILSCARDYALIEGFNESVDLTRTQTIMEGATHCDFRYRQRAPVDLEQT</sequence>
<gene>
    <name evidence="1" type="ORF">F4Y08_03095</name>
</gene>
<protein>
    <recommendedName>
        <fullName evidence="2">2-amino-thiazoline-4-carboxylic acid hydrolase</fullName>
    </recommendedName>
</protein>
<evidence type="ECO:0000313" key="1">
    <source>
        <dbReference type="EMBL" id="MYD89314.1"/>
    </source>
</evidence>
<dbReference type="AlphaFoldDB" id="A0A6B1DSE5"/>
<evidence type="ECO:0008006" key="2">
    <source>
        <dbReference type="Google" id="ProtNLM"/>
    </source>
</evidence>
<proteinExistence type="predicted"/>
<organism evidence="1">
    <name type="scientific">Caldilineaceae bacterium SB0662_bin_9</name>
    <dbReference type="NCBI Taxonomy" id="2605258"/>
    <lineage>
        <taxon>Bacteria</taxon>
        <taxon>Bacillati</taxon>
        <taxon>Chloroflexota</taxon>
        <taxon>Caldilineae</taxon>
        <taxon>Caldilineales</taxon>
        <taxon>Caldilineaceae</taxon>
    </lineage>
</organism>
<dbReference type="Pfam" id="PF14196">
    <property type="entry name" value="ATC_hydrolase"/>
    <property type="match status" value="1"/>
</dbReference>
<comment type="caution">
    <text evidence="1">The sequence shown here is derived from an EMBL/GenBank/DDBJ whole genome shotgun (WGS) entry which is preliminary data.</text>
</comment>
<reference evidence="1" key="1">
    <citation type="submission" date="2019-09" db="EMBL/GenBank/DDBJ databases">
        <title>Characterisation of the sponge microbiome using genome-centric metagenomics.</title>
        <authorList>
            <person name="Engelberts J.P."/>
            <person name="Robbins S.J."/>
            <person name="De Goeij J.M."/>
            <person name="Aranda M."/>
            <person name="Bell S.C."/>
            <person name="Webster N.S."/>
        </authorList>
    </citation>
    <scope>NUCLEOTIDE SEQUENCE</scope>
    <source>
        <strain evidence="1">SB0662_bin_9</strain>
    </source>
</reference>
<dbReference type="EMBL" id="VXPY01000015">
    <property type="protein sequence ID" value="MYD89314.1"/>
    <property type="molecule type" value="Genomic_DNA"/>
</dbReference>